<keyword evidence="5" id="KW-1185">Reference proteome</keyword>
<dbReference type="InterPro" id="IPR000326">
    <property type="entry name" value="PAP2/HPO"/>
</dbReference>
<evidence type="ECO:0000259" key="3">
    <source>
        <dbReference type="SMART" id="SM00014"/>
    </source>
</evidence>
<dbReference type="EMBL" id="JAWXXV010000001">
    <property type="protein sequence ID" value="MDX5985989.1"/>
    <property type="molecule type" value="Genomic_DNA"/>
</dbReference>
<proteinExistence type="inferred from homology"/>
<comment type="catalytic activity">
    <reaction evidence="1">
        <text>a phosphate monoester + H2O = an alcohol + phosphate</text>
        <dbReference type="Rhea" id="RHEA:15017"/>
        <dbReference type="ChEBI" id="CHEBI:15377"/>
        <dbReference type="ChEBI" id="CHEBI:30879"/>
        <dbReference type="ChEBI" id="CHEBI:43474"/>
        <dbReference type="ChEBI" id="CHEBI:67140"/>
        <dbReference type="EC" id="3.1.3.2"/>
    </reaction>
</comment>
<sequence>MSKRLFLAGLVAVATMGSAVAAIGDPWMPPVDGVRILSAPPAAGSARDIADRAIFQATRALQGSPRWQIAQRDVEDGPLSRYACALGVTLKARDVPILASLFDRAGAGFLVEPVKTHYARARPYADNDAPMCQARTAALARSGDYPSGHAANGWLEALLLAELAPDRASEILARGRQAGESRVICGAHSASAVEGGWQAGAAASAVLHGSASFRQQLDLARVELARARITAPKVDPAACAIEAEVLARAYY</sequence>
<keyword evidence="2" id="KW-0732">Signal</keyword>
<organism evidence="4 5">
    <name type="scientific">Sphingomonas echinoides</name>
    <dbReference type="NCBI Taxonomy" id="59803"/>
    <lineage>
        <taxon>Bacteria</taxon>
        <taxon>Pseudomonadati</taxon>
        <taxon>Pseudomonadota</taxon>
        <taxon>Alphaproteobacteria</taxon>
        <taxon>Sphingomonadales</taxon>
        <taxon>Sphingomonadaceae</taxon>
        <taxon>Sphingomonas</taxon>
    </lineage>
</organism>
<feature type="domain" description="Phosphatidic acid phosphatase type 2/haloperoxidase" evidence="3">
    <location>
        <begin position="95"/>
        <end position="208"/>
    </location>
</feature>
<evidence type="ECO:0000256" key="1">
    <source>
        <dbReference type="PIRNR" id="PIRNR000897"/>
    </source>
</evidence>
<comment type="similarity">
    <text evidence="1">Belongs to the class A bacterial acid phosphatase family.</text>
</comment>
<gene>
    <name evidence="4" type="ORF">SIL82_17165</name>
</gene>
<comment type="caution">
    <text evidence="4">The sequence shown here is derived from an EMBL/GenBank/DDBJ whole genome shotgun (WGS) entry which is preliminary data.</text>
</comment>
<evidence type="ECO:0000256" key="2">
    <source>
        <dbReference type="SAM" id="SignalP"/>
    </source>
</evidence>
<feature type="chain" id="PRO_5047023061" description="Acid phosphatase" evidence="2">
    <location>
        <begin position="22"/>
        <end position="251"/>
    </location>
</feature>
<protein>
    <recommendedName>
        <fullName evidence="1">Acid phosphatase</fullName>
        <ecNumber evidence="1">3.1.3.2</ecNumber>
    </recommendedName>
</protein>
<dbReference type="CDD" id="cd03397">
    <property type="entry name" value="PAP2_acid_phosphatase"/>
    <property type="match status" value="1"/>
</dbReference>
<dbReference type="RefSeq" id="WP_010406988.1">
    <property type="nucleotide sequence ID" value="NZ_JAWXXV010000001.1"/>
</dbReference>
<dbReference type="SUPFAM" id="SSF48317">
    <property type="entry name" value="Acid phosphatase/Vanadium-dependent haloperoxidase"/>
    <property type="match status" value="1"/>
</dbReference>
<accession>A0ABU4PRF2</accession>
<feature type="signal peptide" evidence="2">
    <location>
        <begin position="1"/>
        <end position="21"/>
    </location>
</feature>
<dbReference type="SMART" id="SM00014">
    <property type="entry name" value="acidPPc"/>
    <property type="match status" value="1"/>
</dbReference>
<dbReference type="PIRSF" id="PIRSF000897">
    <property type="entry name" value="Acid_Ptase_ClsA"/>
    <property type="match status" value="1"/>
</dbReference>
<evidence type="ECO:0000313" key="4">
    <source>
        <dbReference type="EMBL" id="MDX5985989.1"/>
    </source>
</evidence>
<dbReference type="EC" id="3.1.3.2" evidence="1"/>
<dbReference type="Gene3D" id="1.20.144.10">
    <property type="entry name" value="Phosphatidic acid phosphatase type 2/haloperoxidase"/>
    <property type="match status" value="1"/>
</dbReference>
<dbReference type="Proteomes" id="UP001279660">
    <property type="component" value="Unassembled WGS sequence"/>
</dbReference>
<dbReference type="Pfam" id="PF01569">
    <property type="entry name" value="PAP2"/>
    <property type="match status" value="1"/>
</dbReference>
<dbReference type="InterPro" id="IPR036938">
    <property type="entry name" value="PAP2/HPO_sf"/>
</dbReference>
<dbReference type="InterPro" id="IPR001011">
    <property type="entry name" value="Acid_Pase_classA_bac"/>
</dbReference>
<evidence type="ECO:0000313" key="5">
    <source>
        <dbReference type="Proteomes" id="UP001279660"/>
    </source>
</evidence>
<dbReference type="PRINTS" id="PR00483">
    <property type="entry name" value="BACPHPHTASE"/>
</dbReference>
<reference evidence="4 5" key="1">
    <citation type="submission" date="2023-11" db="EMBL/GenBank/DDBJ databases">
        <title>MicrobeMod: A computational toolkit for identifying prokaryotic methylation and restriction-modification with nanopore sequencing.</title>
        <authorList>
            <person name="Crits-Christoph A."/>
            <person name="Kang S.C."/>
            <person name="Lee H."/>
            <person name="Ostrov N."/>
        </authorList>
    </citation>
    <scope>NUCLEOTIDE SEQUENCE [LARGE SCALE GENOMIC DNA]</scope>
    <source>
        <strain evidence="4 5">ATCC 14820</strain>
    </source>
</reference>
<keyword evidence="1" id="KW-0378">Hydrolase</keyword>
<name>A0ABU4PRF2_9SPHN</name>